<keyword evidence="2" id="KW-0378">Hydrolase</keyword>
<keyword evidence="3" id="KW-1133">Transmembrane helix</keyword>
<feature type="transmembrane region" description="Helical" evidence="3">
    <location>
        <begin position="123"/>
        <end position="144"/>
    </location>
</feature>
<dbReference type="Gene3D" id="3.60.21.10">
    <property type="match status" value="1"/>
</dbReference>
<dbReference type="SUPFAM" id="SSF56300">
    <property type="entry name" value="Metallo-dependent phosphatases"/>
    <property type="match status" value="1"/>
</dbReference>
<feature type="transmembrane region" description="Helical" evidence="3">
    <location>
        <begin position="38"/>
        <end position="59"/>
    </location>
</feature>
<dbReference type="PANTHER" id="PTHR31302">
    <property type="entry name" value="TRANSMEMBRANE PROTEIN WITH METALLOPHOSPHOESTERASE DOMAIN-RELATED"/>
    <property type="match status" value="1"/>
</dbReference>
<dbReference type="GO" id="GO:0046872">
    <property type="term" value="F:metal ion binding"/>
    <property type="evidence" value="ECO:0007669"/>
    <property type="project" value="UniProtKB-KW"/>
</dbReference>
<feature type="transmembrane region" description="Helical" evidence="3">
    <location>
        <begin position="65"/>
        <end position="93"/>
    </location>
</feature>
<dbReference type="EMBL" id="RAPY01000001">
    <property type="protein sequence ID" value="RKE55219.1"/>
    <property type="molecule type" value="Genomic_DNA"/>
</dbReference>
<evidence type="ECO:0000256" key="2">
    <source>
        <dbReference type="ARBA" id="ARBA00022801"/>
    </source>
</evidence>
<name>A0A420BEU5_SPHD1</name>
<feature type="domain" description="Calcineurin-like phosphoesterase" evidence="4">
    <location>
        <begin position="171"/>
        <end position="357"/>
    </location>
</feature>
<dbReference type="Proteomes" id="UP000286246">
    <property type="component" value="Unassembled WGS sequence"/>
</dbReference>
<evidence type="ECO:0000313" key="6">
    <source>
        <dbReference type="Proteomes" id="UP000286246"/>
    </source>
</evidence>
<comment type="caution">
    <text evidence="5">The sequence shown here is derived from an EMBL/GenBank/DDBJ whole genome shotgun (WGS) entry which is preliminary data.</text>
</comment>
<evidence type="ECO:0000259" key="4">
    <source>
        <dbReference type="Pfam" id="PF00149"/>
    </source>
</evidence>
<sequence length="420" mass="48405">MIPQLYTFLKIIFIFLLFDILIYLRLRRLAVWKSQPLTANVIWWLLSIFSYVCIFLNLFFEWNNFFAACFMFFPISLLLAKTILLFSIGVDILSIFFRNIGRRLTNDNTIPDANKKTIGRSDFIIKSGLLLSSIPLVALTRGFISNLYDYQIKQVNLILPDLPKSFEGKIIAQISDIHAGSLYNLNAVKKGISLLLSQKPDIIFFTGDLVNDFAHEMDDYLSIFDKLTAPLGVFSILGNHDYGDYHFNRFHFNNKRKLTKQQNLSNVKDIHRKLGWQLLLNESKEIVVNNEKITLVGVENWGANNPHNYGDLDLAMSKVDPSSPINFLLSHDPSHWRAEVLPKYPMIDVTFSGHTHGGQFGFSNPDYQWSPIKYAYREWAGLYQEKHQSLYVNVGFGYLDYPSRVGILPEITIFHLKSKV</sequence>
<dbReference type="InterPro" id="IPR029052">
    <property type="entry name" value="Metallo-depent_PP-like"/>
</dbReference>
<gene>
    <name evidence="5" type="ORF">DFQ12_0048</name>
</gene>
<keyword evidence="3" id="KW-0472">Membrane</keyword>
<dbReference type="GO" id="GO:0008758">
    <property type="term" value="F:UDP-2,3-diacylglucosamine hydrolase activity"/>
    <property type="evidence" value="ECO:0007669"/>
    <property type="project" value="TreeGrafter"/>
</dbReference>
<proteinExistence type="predicted"/>
<feature type="transmembrane region" description="Helical" evidence="3">
    <location>
        <begin position="6"/>
        <end position="26"/>
    </location>
</feature>
<dbReference type="PANTHER" id="PTHR31302:SF31">
    <property type="entry name" value="PHOSPHODIESTERASE YAEI"/>
    <property type="match status" value="1"/>
</dbReference>
<dbReference type="OrthoDB" id="9780884at2"/>
<protein>
    <recommendedName>
        <fullName evidence="4">Calcineurin-like phosphoesterase domain-containing protein</fullName>
    </recommendedName>
</protein>
<dbReference type="RefSeq" id="WP_120257031.1">
    <property type="nucleotide sequence ID" value="NZ_RAPY01000001.1"/>
</dbReference>
<dbReference type="InterPro" id="IPR004843">
    <property type="entry name" value="Calcineurin-like_PHP"/>
</dbReference>
<keyword evidence="3" id="KW-0812">Transmembrane</keyword>
<reference evidence="5 6" key="1">
    <citation type="submission" date="2018-09" db="EMBL/GenBank/DDBJ databases">
        <title>Genomic Encyclopedia of Type Strains, Phase III (KMG-III): the genomes of soil and plant-associated and newly described type strains.</title>
        <authorList>
            <person name="Whitman W."/>
        </authorList>
    </citation>
    <scope>NUCLEOTIDE SEQUENCE [LARGE SCALE GENOMIC DNA]</scope>
    <source>
        <strain evidence="5 6">CECT 7938</strain>
    </source>
</reference>
<keyword evidence="6" id="KW-1185">Reference proteome</keyword>
<accession>A0A420BEU5</accession>
<dbReference type="GO" id="GO:0016020">
    <property type="term" value="C:membrane"/>
    <property type="evidence" value="ECO:0007669"/>
    <property type="project" value="GOC"/>
</dbReference>
<evidence type="ECO:0000256" key="1">
    <source>
        <dbReference type="ARBA" id="ARBA00022723"/>
    </source>
</evidence>
<dbReference type="Pfam" id="PF00149">
    <property type="entry name" value="Metallophos"/>
    <property type="match status" value="1"/>
</dbReference>
<evidence type="ECO:0000256" key="3">
    <source>
        <dbReference type="SAM" id="Phobius"/>
    </source>
</evidence>
<dbReference type="InterPro" id="IPR051158">
    <property type="entry name" value="Metallophosphoesterase_sf"/>
</dbReference>
<dbReference type="GO" id="GO:0009245">
    <property type="term" value="P:lipid A biosynthetic process"/>
    <property type="evidence" value="ECO:0007669"/>
    <property type="project" value="TreeGrafter"/>
</dbReference>
<dbReference type="AlphaFoldDB" id="A0A420BEU5"/>
<organism evidence="5 6">
    <name type="scientific">Sphingobacterium detergens</name>
    <dbReference type="NCBI Taxonomy" id="1145106"/>
    <lineage>
        <taxon>Bacteria</taxon>
        <taxon>Pseudomonadati</taxon>
        <taxon>Bacteroidota</taxon>
        <taxon>Sphingobacteriia</taxon>
        <taxon>Sphingobacteriales</taxon>
        <taxon>Sphingobacteriaceae</taxon>
        <taxon>Sphingobacterium</taxon>
    </lineage>
</organism>
<evidence type="ECO:0000313" key="5">
    <source>
        <dbReference type="EMBL" id="RKE55219.1"/>
    </source>
</evidence>
<keyword evidence="1" id="KW-0479">Metal-binding</keyword>